<evidence type="ECO:0000313" key="1">
    <source>
        <dbReference type="EMBL" id="KAF8876293.1"/>
    </source>
</evidence>
<dbReference type="AlphaFoldDB" id="A0A9P5NAN5"/>
<evidence type="ECO:0000313" key="2">
    <source>
        <dbReference type="Proteomes" id="UP000724874"/>
    </source>
</evidence>
<accession>A0A9P5NAN5</accession>
<organism evidence="1 2">
    <name type="scientific">Gymnopilus junonius</name>
    <name type="common">Spectacular rustgill mushroom</name>
    <name type="synonym">Gymnopilus spectabilis subsp. junonius</name>
    <dbReference type="NCBI Taxonomy" id="109634"/>
    <lineage>
        <taxon>Eukaryota</taxon>
        <taxon>Fungi</taxon>
        <taxon>Dikarya</taxon>
        <taxon>Basidiomycota</taxon>
        <taxon>Agaricomycotina</taxon>
        <taxon>Agaricomycetes</taxon>
        <taxon>Agaricomycetidae</taxon>
        <taxon>Agaricales</taxon>
        <taxon>Agaricineae</taxon>
        <taxon>Hymenogastraceae</taxon>
        <taxon>Gymnopilus</taxon>
    </lineage>
</organism>
<name>A0A9P5NAN5_GYMJU</name>
<dbReference type="Proteomes" id="UP000724874">
    <property type="component" value="Unassembled WGS sequence"/>
</dbReference>
<keyword evidence="2" id="KW-1185">Reference proteome</keyword>
<comment type="caution">
    <text evidence="1">The sequence shown here is derived from an EMBL/GenBank/DDBJ whole genome shotgun (WGS) entry which is preliminary data.</text>
</comment>
<reference evidence="1" key="1">
    <citation type="submission" date="2020-11" db="EMBL/GenBank/DDBJ databases">
        <authorList>
            <consortium name="DOE Joint Genome Institute"/>
            <person name="Ahrendt S."/>
            <person name="Riley R."/>
            <person name="Andreopoulos W."/>
            <person name="LaButti K."/>
            <person name="Pangilinan J."/>
            <person name="Ruiz-duenas F.J."/>
            <person name="Barrasa J.M."/>
            <person name="Sanchez-Garcia M."/>
            <person name="Camarero S."/>
            <person name="Miyauchi S."/>
            <person name="Serrano A."/>
            <person name="Linde D."/>
            <person name="Babiker R."/>
            <person name="Drula E."/>
            <person name="Ayuso-Fernandez I."/>
            <person name="Pacheco R."/>
            <person name="Padilla G."/>
            <person name="Ferreira P."/>
            <person name="Barriuso J."/>
            <person name="Kellner H."/>
            <person name="Castanera R."/>
            <person name="Alfaro M."/>
            <person name="Ramirez L."/>
            <person name="Pisabarro A.G."/>
            <person name="Kuo A."/>
            <person name="Tritt A."/>
            <person name="Lipzen A."/>
            <person name="He G."/>
            <person name="Yan M."/>
            <person name="Ng V."/>
            <person name="Cullen D."/>
            <person name="Martin F."/>
            <person name="Rosso M.-N."/>
            <person name="Henrissat B."/>
            <person name="Hibbett D."/>
            <person name="Martinez A.T."/>
            <person name="Grigoriev I.V."/>
        </authorList>
    </citation>
    <scope>NUCLEOTIDE SEQUENCE</scope>
    <source>
        <strain evidence="1">AH 44721</strain>
    </source>
</reference>
<protein>
    <submittedName>
        <fullName evidence="1">Uncharacterized protein</fullName>
    </submittedName>
</protein>
<gene>
    <name evidence="1" type="ORF">CPB84DRAFT_1852998</name>
</gene>
<sequence length="415" mass="47327">MHKPTQTKPKNNNPDSENVNISFAEVNAVPITHSLPSNSAEVDSTTVDEYARLLQNLTSVPWAPEIRSGVLKDIFHVFHMIYIPKSHGLCVTFSRALRDAIFLPDAEDKRHIMTYLASQDPPMTWDECLQSNPKFIKKHCKHIVSPPEQLYQLVSKVFEVYGPLKDAQSGLPLFSANTLKTVKNILEIIKLGQISDPPGIPLYYCISIASNGLPIYRCWRGTNFTEGAIHRPIRKSMPYSGVSPRHTATRLKDFVFRHNMLVGTYNTTGQHYRGHFDLWLINERQSLLNSEKIRQLIPKSQPVARWVNGNLYVQTTEVFGILPVPDPVQTLSGILKYDQELKPEQYSYLASKQDTRYAVLMVHTTEEKNLFAKLMRTEPVFMREGGPDWPSAVRRWNELSNGKSIFYKVSDSSQI</sequence>
<dbReference type="OrthoDB" id="1920326at2759"/>
<dbReference type="EMBL" id="JADNYJ010000184">
    <property type="protein sequence ID" value="KAF8876293.1"/>
    <property type="molecule type" value="Genomic_DNA"/>
</dbReference>
<proteinExistence type="predicted"/>